<dbReference type="RefSeq" id="WP_129048922.1">
    <property type="nucleotide sequence ID" value="NZ_SDHX01000002.1"/>
</dbReference>
<reference evidence="1 2" key="1">
    <citation type="submission" date="2019-01" db="EMBL/GenBank/DDBJ databases">
        <title>Lacunisphaera sp. strain TWA-58.</title>
        <authorList>
            <person name="Chen W.-M."/>
        </authorList>
    </citation>
    <scope>NUCLEOTIDE SEQUENCE [LARGE SCALE GENOMIC DNA]</scope>
    <source>
        <strain evidence="1 2">TWA-58</strain>
    </source>
</reference>
<accession>A0A4Q1C4L0</accession>
<proteinExistence type="predicted"/>
<evidence type="ECO:0000313" key="2">
    <source>
        <dbReference type="Proteomes" id="UP000290218"/>
    </source>
</evidence>
<comment type="caution">
    <text evidence="1">The sequence shown here is derived from an EMBL/GenBank/DDBJ whole genome shotgun (WGS) entry which is preliminary data.</text>
</comment>
<dbReference type="OrthoDB" id="195291at2"/>
<dbReference type="Proteomes" id="UP000290218">
    <property type="component" value="Unassembled WGS sequence"/>
</dbReference>
<dbReference type="AlphaFoldDB" id="A0A4Q1C4L0"/>
<organism evidence="1 2">
    <name type="scientific">Oleiharenicola lentus</name>
    <dbReference type="NCBI Taxonomy" id="2508720"/>
    <lineage>
        <taxon>Bacteria</taxon>
        <taxon>Pseudomonadati</taxon>
        <taxon>Verrucomicrobiota</taxon>
        <taxon>Opitutia</taxon>
        <taxon>Opitutales</taxon>
        <taxon>Opitutaceae</taxon>
        <taxon>Oleiharenicola</taxon>
    </lineage>
</organism>
<protein>
    <submittedName>
        <fullName evidence="1">Uncharacterized protein</fullName>
    </submittedName>
</protein>
<name>A0A4Q1C4L0_9BACT</name>
<dbReference type="EMBL" id="SDHX01000002">
    <property type="protein sequence ID" value="RXK53332.1"/>
    <property type="molecule type" value="Genomic_DNA"/>
</dbReference>
<evidence type="ECO:0000313" key="1">
    <source>
        <dbReference type="EMBL" id="RXK53332.1"/>
    </source>
</evidence>
<keyword evidence="2" id="KW-1185">Reference proteome</keyword>
<gene>
    <name evidence="1" type="ORF">ESB00_16680</name>
</gene>
<sequence length="159" mass="17402">MLIRVIRGGLLFLLLGLCTASATDLTIVRVFTGWRDAASFKRISEYFDGKENTGGEAVLRTHPEQRGGYYFLVRVTNPAAARPVTARLQVITHTAAQPQTFTFAPALKAGATVFHLGLTGPDWPDAKADPVAWKLELTDADGKVLATEKSYLWEKPTGR</sequence>